<dbReference type="EMBL" id="CP016908">
    <property type="protein sequence ID" value="APR99934.1"/>
    <property type="molecule type" value="Genomic_DNA"/>
</dbReference>
<dbReference type="Proteomes" id="UP000185544">
    <property type="component" value="Chromosome"/>
</dbReference>
<accession>A0A1L6MWV0</accession>
<gene>
    <name evidence="1" type="ORF">BCY86_03995</name>
</gene>
<name>A0A1L6MWV0_9BACT</name>
<organism evidence="1 2">
    <name type="scientific">Pajaroellobacter abortibovis</name>
    <dbReference type="NCBI Taxonomy" id="1882918"/>
    <lineage>
        <taxon>Bacteria</taxon>
        <taxon>Pseudomonadati</taxon>
        <taxon>Myxococcota</taxon>
        <taxon>Polyangia</taxon>
        <taxon>Polyangiales</taxon>
        <taxon>Polyangiaceae</taxon>
    </lineage>
</organism>
<protein>
    <submittedName>
        <fullName evidence="1">Uncharacterized protein</fullName>
    </submittedName>
</protein>
<proteinExistence type="predicted"/>
<evidence type="ECO:0000313" key="1">
    <source>
        <dbReference type="EMBL" id="APR99934.1"/>
    </source>
</evidence>
<keyword evidence="2" id="KW-1185">Reference proteome</keyword>
<dbReference type="KEGG" id="pabo:BCY86_03995"/>
<evidence type="ECO:0000313" key="2">
    <source>
        <dbReference type="Proteomes" id="UP000185544"/>
    </source>
</evidence>
<sequence length="208" mass="23872">MKSRGKLKIEWWPLRNFTRTFHERAALVVMIELPRRLLPSSRRFLLDPYVKRELSARQIAGGTVSSKSTVLNALRYFGIPIREPPHPYGQNSFPSFWLRKDPWKIRVYPKEQNIIAVIEQLHAEGMSLKDITGLLTKMKIHTAHNGYIAYPPVANGIPLLRGIGKLSPCLTFLQNGQTQCNSHLNNAVNVFNGSWIRTAFFFQIERSC</sequence>
<dbReference type="AlphaFoldDB" id="A0A1L6MWV0"/>
<reference evidence="1 2" key="1">
    <citation type="submission" date="2016-08" db="EMBL/GenBank/DDBJ databases">
        <title>Identification and validation of antigenic proteins from Pajaroellobacter abortibovis using de-novo genome sequence assembly and reverse vaccinology.</title>
        <authorList>
            <person name="Welly B.T."/>
            <person name="Miller M.R."/>
            <person name="Stott J.L."/>
            <person name="Blanchard M.T."/>
            <person name="Islas-Trejo A.D."/>
            <person name="O'Rourke S.M."/>
            <person name="Young A.E."/>
            <person name="Medrano J.F."/>
            <person name="Van Eenennaam A.L."/>
        </authorList>
    </citation>
    <scope>NUCLEOTIDE SEQUENCE [LARGE SCALE GENOMIC DNA]</scope>
    <source>
        <strain evidence="1 2">BTF92-0548A/99-0131</strain>
    </source>
</reference>